<reference evidence="1 2" key="1">
    <citation type="journal article" date="2014" name="BMC Genomics">
        <title>Comparison of environmental and isolate Sulfobacillus genomes reveals diverse carbon, sulfur, nitrogen, and hydrogen metabolisms.</title>
        <authorList>
            <person name="Justice N.B."/>
            <person name="Norman A."/>
            <person name="Brown C.T."/>
            <person name="Singh A."/>
            <person name="Thomas B.C."/>
            <person name="Banfield J.F."/>
        </authorList>
    </citation>
    <scope>NUCLEOTIDE SEQUENCE [LARGE SCALE GENOMIC DNA]</scope>
    <source>
        <strain evidence="1">AMDSBA1</strain>
    </source>
</reference>
<dbReference type="EMBL" id="PXYT01000007">
    <property type="protein sequence ID" value="PSR30780.1"/>
    <property type="molecule type" value="Genomic_DNA"/>
</dbReference>
<name>A0A2T2X8G1_9FIRM</name>
<dbReference type="Proteomes" id="UP000242699">
    <property type="component" value="Unassembled WGS sequence"/>
</dbReference>
<comment type="caution">
    <text evidence="1">The sequence shown here is derived from an EMBL/GenBank/DDBJ whole genome shotgun (WGS) entry which is preliminary data.</text>
</comment>
<proteinExistence type="predicted"/>
<organism evidence="1 2">
    <name type="scientific">Sulfobacillus benefaciens</name>
    <dbReference type="NCBI Taxonomy" id="453960"/>
    <lineage>
        <taxon>Bacteria</taxon>
        <taxon>Bacillati</taxon>
        <taxon>Bacillota</taxon>
        <taxon>Clostridia</taxon>
        <taxon>Eubacteriales</taxon>
        <taxon>Clostridiales Family XVII. Incertae Sedis</taxon>
        <taxon>Sulfobacillus</taxon>
    </lineage>
</organism>
<evidence type="ECO:0000313" key="1">
    <source>
        <dbReference type="EMBL" id="PSR30780.1"/>
    </source>
</evidence>
<dbReference type="AlphaFoldDB" id="A0A2T2X8G1"/>
<gene>
    <name evidence="1" type="ORF">C7B43_04730</name>
</gene>
<sequence>MSKAAWPLEWTLLQDVFPQDSWTMPLAEEITEAERRYDVWLHWHDEGIYIARTDSTRNWCPLCATSMGEPINRSQVLPETRPFESWNEAKDRLIEWIRANAGTHWMISHQMSDMTGIDMQCRVIKNDASATLQRLFLMLQRDPPDGVKVCAHEQSELFWAVATENTQTPCPFCTMEMPKQSPASVVVDQNGRVVGFTDRVIRALEQQQDRASAETLYKAAKEGHQHPVTLENLEDIDCPDCRRVAEARLSQGPLSPSYPTDRLPF</sequence>
<accession>A0A2T2X8G1</accession>
<evidence type="ECO:0000313" key="2">
    <source>
        <dbReference type="Proteomes" id="UP000242699"/>
    </source>
</evidence>
<protein>
    <submittedName>
        <fullName evidence="1">Uncharacterized protein</fullName>
    </submittedName>
</protein>